<dbReference type="OrthoDB" id="5151549at2759"/>
<reference evidence="1" key="2">
    <citation type="submission" date="2020-02" db="EMBL/GenBank/DDBJ databases">
        <title>Identification and distribution of gene clusters putatively required for synthesis of sphingolipid metabolism inhibitors in phylogenetically diverse species of the filamentous fungus Fusarium.</title>
        <authorList>
            <person name="Kim H.-S."/>
            <person name="Busman M."/>
            <person name="Brown D.W."/>
            <person name="Divon H."/>
            <person name="Uhlig S."/>
            <person name="Proctor R.H."/>
        </authorList>
    </citation>
    <scope>NUCLEOTIDE SEQUENCE</scope>
    <source>
        <strain evidence="1">NRRL 25174</strain>
    </source>
</reference>
<dbReference type="GO" id="GO:0008081">
    <property type="term" value="F:phosphoric diester hydrolase activity"/>
    <property type="evidence" value="ECO:0007669"/>
    <property type="project" value="InterPro"/>
</dbReference>
<dbReference type="PANTHER" id="PTHR13593:SF113">
    <property type="entry name" value="SI:DKEY-266F7.9"/>
    <property type="match status" value="1"/>
</dbReference>
<dbReference type="InterPro" id="IPR051057">
    <property type="entry name" value="PI-PLC_domain"/>
</dbReference>
<dbReference type="PANTHER" id="PTHR13593">
    <property type="match status" value="1"/>
</dbReference>
<gene>
    <name evidence="1" type="ORF">FBEOM_10364</name>
</gene>
<accession>A0A9P5DVE4</accession>
<dbReference type="SUPFAM" id="SSF51695">
    <property type="entry name" value="PLC-like phosphodiesterases"/>
    <property type="match status" value="1"/>
</dbReference>
<sequence length="614" mass="69841">MRPTTRAYTSARLQVLNRWASNAEVSADEQAISGGFPFTFGIPSAAPSQSLNVEANWALWKKSSIRLRIRDSSMRINLGSKFYNTEVCELKGPAGQAACMVAPTSQFFIKLLKVRFWAPGFFITALIGPGTLDKTLNSMIDANLDTVKSFEPVDPPTIPVWKFSFKFIRIYTERLECKFASVSKAGQDASWNMHAMLNWSGSCTIETHFDRNIWCTHNLKLTDLSMLLGITIDTTKNVSRKQVPDIQLHRLQASIAEIESMEQYNLSSIPETRPSQGNYQEWMTNESIQKKTLNQLRIPGTHDSAGYTVDRKLSTILEGGLEILLNFRKNEKSPSGHKIDDKEDIYIGPQAYDDLINNITLLSQNHHESKNIKQQLQDGIRFLDLRIYLDEDEKDGYYSQHFLRGPKLQDLLTQIREFLSEHHSSRELIIVEFAQANFPGEAISELSTYVAEMVKDGLGQWLYMPLDAPKKPNSMNRYNFQKFGDVRLSTITWGRPRVLFVSRDACIYPHSVLNVDGDTLQKAEGSSDTLIPYWFTSPPTNGEEAAHILLNTFDPSARIKNLRHTAYERNATAETVLTQKTEQGYTHHWRYMMDWYTESKSGILPIDLIVKANG</sequence>
<protein>
    <submittedName>
        <fullName evidence="1">Pi-plc x domain protein</fullName>
    </submittedName>
</protein>
<dbReference type="Gene3D" id="3.20.20.190">
    <property type="entry name" value="Phosphatidylinositol (PI) phosphodiesterase"/>
    <property type="match status" value="1"/>
</dbReference>
<dbReference type="AlphaFoldDB" id="A0A9P5DVE4"/>
<dbReference type="PROSITE" id="PS50007">
    <property type="entry name" value="PIPLC_X_DOMAIN"/>
    <property type="match status" value="1"/>
</dbReference>
<proteinExistence type="predicted"/>
<organism evidence="1 2">
    <name type="scientific">Fusarium beomiforme</name>
    <dbReference type="NCBI Taxonomy" id="44412"/>
    <lineage>
        <taxon>Eukaryota</taxon>
        <taxon>Fungi</taxon>
        <taxon>Dikarya</taxon>
        <taxon>Ascomycota</taxon>
        <taxon>Pezizomycotina</taxon>
        <taxon>Sordariomycetes</taxon>
        <taxon>Hypocreomycetidae</taxon>
        <taxon>Hypocreales</taxon>
        <taxon>Nectriaceae</taxon>
        <taxon>Fusarium</taxon>
        <taxon>Fusarium burgessii species complex</taxon>
    </lineage>
</organism>
<dbReference type="EMBL" id="PVQB02000534">
    <property type="protein sequence ID" value="KAF4335773.1"/>
    <property type="molecule type" value="Genomic_DNA"/>
</dbReference>
<dbReference type="InterPro" id="IPR017946">
    <property type="entry name" value="PLC-like_Pdiesterase_TIM-brl"/>
</dbReference>
<reference evidence="1" key="1">
    <citation type="journal article" date="2017" name="Mycologia">
        <title>Fusarium algeriense, sp. nov., a novel toxigenic crown rot pathogen of durum wheat from Algeria is nested in the Fusarium burgessii species complex.</title>
        <authorList>
            <person name="Laraba I."/>
            <person name="Keddad A."/>
            <person name="Boureghda H."/>
            <person name="Abdallah N."/>
            <person name="Vaughan M.M."/>
            <person name="Proctor R.H."/>
            <person name="Busman M."/>
            <person name="O'Donnell K."/>
        </authorList>
    </citation>
    <scope>NUCLEOTIDE SEQUENCE</scope>
    <source>
        <strain evidence="1">NRRL 25174</strain>
    </source>
</reference>
<evidence type="ECO:0000313" key="1">
    <source>
        <dbReference type="EMBL" id="KAF4335773.1"/>
    </source>
</evidence>
<dbReference type="Proteomes" id="UP000730481">
    <property type="component" value="Unassembled WGS sequence"/>
</dbReference>
<comment type="caution">
    <text evidence="1">The sequence shown here is derived from an EMBL/GenBank/DDBJ whole genome shotgun (WGS) entry which is preliminary data.</text>
</comment>
<keyword evidence="2" id="KW-1185">Reference proteome</keyword>
<name>A0A9P5DVE4_9HYPO</name>
<evidence type="ECO:0000313" key="2">
    <source>
        <dbReference type="Proteomes" id="UP000730481"/>
    </source>
</evidence>
<dbReference type="GO" id="GO:0006629">
    <property type="term" value="P:lipid metabolic process"/>
    <property type="evidence" value="ECO:0007669"/>
    <property type="project" value="InterPro"/>
</dbReference>